<feature type="domain" description="DUF3817" evidence="7">
    <location>
        <begin position="8"/>
        <end position="93"/>
    </location>
</feature>
<evidence type="ECO:0000313" key="8">
    <source>
        <dbReference type="EMBL" id="GAA4969296.1"/>
    </source>
</evidence>
<keyword evidence="3 6" id="KW-0812">Transmembrane</keyword>
<dbReference type="PANTHER" id="PTHR40077:SF1">
    <property type="entry name" value="MEMBRANE PROTEIN"/>
    <property type="match status" value="1"/>
</dbReference>
<organism evidence="8 9">
    <name type="scientific">Algibacter aquimarinus</name>
    <dbReference type="NCBI Taxonomy" id="1136748"/>
    <lineage>
        <taxon>Bacteria</taxon>
        <taxon>Pseudomonadati</taxon>
        <taxon>Bacteroidota</taxon>
        <taxon>Flavobacteriia</taxon>
        <taxon>Flavobacteriales</taxon>
        <taxon>Flavobacteriaceae</taxon>
        <taxon>Algibacter</taxon>
    </lineage>
</organism>
<proteinExistence type="predicted"/>
<dbReference type="NCBIfam" id="TIGR03954">
    <property type="entry name" value="integ_memb_HG"/>
    <property type="match status" value="1"/>
</dbReference>
<reference evidence="9" key="1">
    <citation type="journal article" date="2019" name="Int. J. Syst. Evol. Microbiol.">
        <title>The Global Catalogue of Microorganisms (GCM) 10K type strain sequencing project: providing services to taxonomists for standard genome sequencing and annotation.</title>
        <authorList>
            <consortium name="The Broad Institute Genomics Platform"/>
            <consortium name="The Broad Institute Genome Sequencing Center for Infectious Disease"/>
            <person name="Wu L."/>
            <person name="Ma J."/>
        </authorList>
    </citation>
    <scope>NUCLEOTIDE SEQUENCE [LARGE SCALE GENOMIC DNA]</scope>
    <source>
        <strain evidence="9">JCM 18287</strain>
    </source>
</reference>
<keyword evidence="4 6" id="KW-1133">Transmembrane helix</keyword>
<keyword evidence="2" id="KW-1003">Cell membrane</keyword>
<evidence type="ECO:0000256" key="2">
    <source>
        <dbReference type="ARBA" id="ARBA00022475"/>
    </source>
</evidence>
<dbReference type="Proteomes" id="UP001501692">
    <property type="component" value="Unassembled WGS sequence"/>
</dbReference>
<dbReference type="InterPro" id="IPR023845">
    <property type="entry name" value="DUF3817_TM"/>
</dbReference>
<name>A0ABP9HEW6_9FLAO</name>
<sequence length="100" mass="11610">MQMFSFINIFRIVALLEGVSYILLLFIATPIKYIADNPEYVKLLGMPHGLLFMLYIILAFMLRKDMKWTNNEFGLILLAAIIPFGTFYVDKKFLKPQKNG</sequence>
<evidence type="ECO:0000256" key="1">
    <source>
        <dbReference type="ARBA" id="ARBA00004651"/>
    </source>
</evidence>
<evidence type="ECO:0000259" key="7">
    <source>
        <dbReference type="Pfam" id="PF12823"/>
    </source>
</evidence>
<keyword evidence="9" id="KW-1185">Reference proteome</keyword>
<accession>A0ABP9HEW6</accession>
<dbReference type="PANTHER" id="PTHR40077">
    <property type="entry name" value="MEMBRANE PROTEIN-RELATED"/>
    <property type="match status" value="1"/>
</dbReference>
<feature type="transmembrane region" description="Helical" evidence="6">
    <location>
        <begin position="6"/>
        <end position="28"/>
    </location>
</feature>
<comment type="caution">
    <text evidence="8">The sequence shown here is derived from an EMBL/GenBank/DDBJ whole genome shotgun (WGS) entry which is preliminary data.</text>
</comment>
<comment type="subcellular location">
    <subcellularLocation>
        <location evidence="1">Cell membrane</location>
        <topology evidence="1">Multi-pass membrane protein</topology>
    </subcellularLocation>
</comment>
<protein>
    <submittedName>
        <fullName evidence="8">DUF3817 domain-containing protein</fullName>
    </submittedName>
</protein>
<keyword evidence="5 6" id="KW-0472">Membrane</keyword>
<evidence type="ECO:0000313" key="9">
    <source>
        <dbReference type="Proteomes" id="UP001501692"/>
    </source>
</evidence>
<dbReference type="Pfam" id="PF12823">
    <property type="entry name" value="DUF3817"/>
    <property type="match status" value="1"/>
</dbReference>
<feature type="transmembrane region" description="Helical" evidence="6">
    <location>
        <begin position="73"/>
        <end position="89"/>
    </location>
</feature>
<evidence type="ECO:0000256" key="5">
    <source>
        <dbReference type="ARBA" id="ARBA00023136"/>
    </source>
</evidence>
<evidence type="ECO:0000256" key="3">
    <source>
        <dbReference type="ARBA" id="ARBA00022692"/>
    </source>
</evidence>
<dbReference type="EMBL" id="BAABJK010000006">
    <property type="protein sequence ID" value="GAA4969296.1"/>
    <property type="molecule type" value="Genomic_DNA"/>
</dbReference>
<evidence type="ECO:0000256" key="6">
    <source>
        <dbReference type="SAM" id="Phobius"/>
    </source>
</evidence>
<evidence type="ECO:0000256" key="4">
    <source>
        <dbReference type="ARBA" id="ARBA00022989"/>
    </source>
</evidence>
<gene>
    <name evidence="8" type="ORF">GCM10023315_18670</name>
</gene>
<feature type="transmembrane region" description="Helical" evidence="6">
    <location>
        <begin position="40"/>
        <end position="61"/>
    </location>
</feature>